<organism evidence="6 7">
    <name type="scientific">Trichoderma arundinaceum</name>
    <dbReference type="NCBI Taxonomy" id="490622"/>
    <lineage>
        <taxon>Eukaryota</taxon>
        <taxon>Fungi</taxon>
        <taxon>Dikarya</taxon>
        <taxon>Ascomycota</taxon>
        <taxon>Pezizomycotina</taxon>
        <taxon>Sordariomycetes</taxon>
        <taxon>Hypocreomycetidae</taxon>
        <taxon>Hypocreales</taxon>
        <taxon>Hypocreaceae</taxon>
        <taxon>Trichoderma</taxon>
    </lineage>
</organism>
<gene>
    <name evidence="6" type="ORF">TARUN_8434</name>
</gene>
<dbReference type="GO" id="GO:0005506">
    <property type="term" value="F:iron ion binding"/>
    <property type="evidence" value="ECO:0007669"/>
    <property type="project" value="InterPro"/>
</dbReference>
<evidence type="ECO:0000313" key="6">
    <source>
        <dbReference type="EMBL" id="RFU73806.1"/>
    </source>
</evidence>
<dbReference type="AlphaFoldDB" id="A0A395NCH3"/>
<dbReference type="Proteomes" id="UP000266272">
    <property type="component" value="Unassembled WGS sequence"/>
</dbReference>
<comment type="similarity">
    <text evidence="1">Belongs to the cytochrome P450 family.</text>
</comment>
<dbReference type="InterPro" id="IPR001128">
    <property type="entry name" value="Cyt_P450"/>
</dbReference>
<name>A0A395NCH3_TRIAR</name>
<dbReference type="SUPFAM" id="SSF48264">
    <property type="entry name" value="Cytochrome P450"/>
    <property type="match status" value="1"/>
</dbReference>
<dbReference type="GO" id="GO:0004497">
    <property type="term" value="F:monooxygenase activity"/>
    <property type="evidence" value="ECO:0007669"/>
    <property type="project" value="InterPro"/>
</dbReference>
<reference evidence="6 7" key="1">
    <citation type="journal article" date="2018" name="PLoS Pathog.">
        <title>Evolution of structural diversity of trichothecenes, a family of toxins produced by plant pathogenic and entomopathogenic fungi.</title>
        <authorList>
            <person name="Proctor R.H."/>
            <person name="McCormick S.P."/>
            <person name="Kim H.S."/>
            <person name="Cardoza R.E."/>
            <person name="Stanley A.M."/>
            <person name="Lindo L."/>
            <person name="Kelly A."/>
            <person name="Brown D.W."/>
            <person name="Lee T."/>
            <person name="Vaughan M.M."/>
            <person name="Alexander N.J."/>
            <person name="Busman M."/>
            <person name="Gutierrez S."/>
        </authorList>
    </citation>
    <scope>NUCLEOTIDE SEQUENCE [LARGE SCALE GENOMIC DNA]</scope>
    <source>
        <strain evidence="6 7">IBT 40837</strain>
    </source>
</reference>
<dbReference type="InterPro" id="IPR002401">
    <property type="entry name" value="Cyt_P450_E_grp-I"/>
</dbReference>
<comment type="cofactor">
    <cofactor evidence="5">
        <name>heme</name>
        <dbReference type="ChEBI" id="CHEBI:30413"/>
    </cofactor>
</comment>
<dbReference type="PRINTS" id="PR00463">
    <property type="entry name" value="EP450I"/>
</dbReference>
<evidence type="ECO:0000256" key="2">
    <source>
        <dbReference type="ARBA" id="ARBA00022723"/>
    </source>
</evidence>
<evidence type="ECO:0000256" key="4">
    <source>
        <dbReference type="ARBA" id="ARBA00023004"/>
    </source>
</evidence>
<dbReference type="STRING" id="490622.A0A395NCH3"/>
<proteinExistence type="inferred from homology"/>
<protein>
    <submittedName>
        <fullName evidence="6">Phenylacetate 2-hydroxylase</fullName>
    </submittedName>
</protein>
<evidence type="ECO:0000256" key="5">
    <source>
        <dbReference type="PIRSR" id="PIRSR602401-1"/>
    </source>
</evidence>
<dbReference type="GO" id="GO:0020037">
    <property type="term" value="F:heme binding"/>
    <property type="evidence" value="ECO:0007669"/>
    <property type="project" value="InterPro"/>
</dbReference>
<keyword evidence="4 5" id="KW-0408">Iron</keyword>
<dbReference type="EMBL" id="PXOA01000600">
    <property type="protein sequence ID" value="RFU73806.1"/>
    <property type="molecule type" value="Genomic_DNA"/>
</dbReference>
<evidence type="ECO:0000313" key="7">
    <source>
        <dbReference type="Proteomes" id="UP000266272"/>
    </source>
</evidence>
<dbReference type="PRINTS" id="PR00385">
    <property type="entry name" value="P450"/>
</dbReference>
<dbReference type="InterPro" id="IPR050364">
    <property type="entry name" value="Cytochrome_P450_fung"/>
</dbReference>
<feature type="binding site" description="axial binding residue" evidence="5">
    <location>
        <position position="287"/>
    </location>
    <ligand>
        <name>heme</name>
        <dbReference type="ChEBI" id="CHEBI:30413"/>
    </ligand>
    <ligandPart>
        <name>Fe</name>
        <dbReference type="ChEBI" id="CHEBI:18248"/>
    </ligandPart>
</feature>
<dbReference type="InterPro" id="IPR036396">
    <property type="entry name" value="Cyt_P450_sf"/>
</dbReference>
<accession>A0A395NCH3</accession>
<keyword evidence="7" id="KW-1185">Reference proteome</keyword>
<keyword evidence="2 5" id="KW-0479">Metal-binding</keyword>
<evidence type="ECO:0000256" key="1">
    <source>
        <dbReference type="ARBA" id="ARBA00010617"/>
    </source>
</evidence>
<dbReference type="GO" id="GO:0016705">
    <property type="term" value="F:oxidoreductase activity, acting on paired donors, with incorporation or reduction of molecular oxygen"/>
    <property type="evidence" value="ECO:0007669"/>
    <property type="project" value="InterPro"/>
</dbReference>
<dbReference type="OrthoDB" id="1055148at2759"/>
<dbReference type="Pfam" id="PF00067">
    <property type="entry name" value="p450"/>
    <property type="match status" value="1"/>
</dbReference>
<evidence type="ECO:0000256" key="3">
    <source>
        <dbReference type="ARBA" id="ARBA00023002"/>
    </source>
</evidence>
<keyword evidence="5" id="KW-0349">Heme</keyword>
<sequence>MEAAVSFNELLNHVKRNNDMDPNGYFQRFALSVSLTLNYGIRLSDSIHDQTLNKVVAVEREMSNFRGIAHNWQDYLPFLRLWPGYKTNAIKYRTLRDEYILSFYGQLTENIANGTDNPCIAGNVLKDPEAKLSEREFKSICLSMVAAGLDTLPGNINMTTAYLSSPHGHEIQERAYEEIINSYPNQDPWDACVSEEKCEYMTSFVKEVLRFWSTLNMCFPRTSVKDIIYNGVKIPSGTTFLMNMWAANHDSEQFKSPMEFIPERFMGISANGAGTQHFGYGAGTRICAGSHLANRQLYIVFTRLILAFRVRETASVKDRPILDSIECNAVPTSMVTQPKPFKVKFVPRNIEQLESWIQSSLERTAHLQK</sequence>
<dbReference type="Gene3D" id="1.10.630.10">
    <property type="entry name" value="Cytochrome P450"/>
    <property type="match status" value="1"/>
</dbReference>
<dbReference type="PANTHER" id="PTHR46300:SF9">
    <property type="entry name" value="P450, PUTATIVE-RELATED"/>
    <property type="match status" value="1"/>
</dbReference>
<comment type="caution">
    <text evidence="6">The sequence shown here is derived from an EMBL/GenBank/DDBJ whole genome shotgun (WGS) entry which is preliminary data.</text>
</comment>
<keyword evidence="3" id="KW-0560">Oxidoreductase</keyword>
<dbReference type="PANTHER" id="PTHR46300">
    <property type="entry name" value="P450, PUTATIVE (EUROFUNG)-RELATED-RELATED"/>
    <property type="match status" value="1"/>
</dbReference>